<dbReference type="HOGENOM" id="CLU_2974778_0_0_10"/>
<protein>
    <submittedName>
        <fullName evidence="1">Uncharacterized protein</fullName>
    </submittedName>
</protein>
<reference evidence="1 2" key="1">
    <citation type="submission" date="2011-12" db="EMBL/GenBank/DDBJ databases">
        <title>The complete genome of Niastella koreensis GR20-10.</title>
        <authorList>
            <consortium name="US DOE Joint Genome Institute (JGI-PGF)"/>
            <person name="Lucas S."/>
            <person name="Han J."/>
            <person name="Lapidus A."/>
            <person name="Bruce D."/>
            <person name="Goodwin L."/>
            <person name="Pitluck S."/>
            <person name="Peters L."/>
            <person name="Kyrpides N."/>
            <person name="Mavromatis K."/>
            <person name="Ivanova N."/>
            <person name="Mikhailova N."/>
            <person name="Davenport K."/>
            <person name="Saunders E."/>
            <person name="Detter J.C."/>
            <person name="Tapia R."/>
            <person name="Han C."/>
            <person name="Land M."/>
            <person name="Hauser L."/>
            <person name="Markowitz V."/>
            <person name="Cheng J.-F."/>
            <person name="Hugenholtz P."/>
            <person name="Woyke T."/>
            <person name="Wu D."/>
            <person name="Tindall B."/>
            <person name="Pomrenke H."/>
            <person name="Brambilla E."/>
            <person name="Klenk H.-P."/>
            <person name="Eisen J.A."/>
        </authorList>
    </citation>
    <scope>NUCLEOTIDE SEQUENCE [LARGE SCALE GENOMIC DNA]</scope>
    <source>
        <strain evidence="2">DSM 17620 / KACC 11465 / NBRC 106392 / GR20-10</strain>
    </source>
</reference>
<proteinExistence type="predicted"/>
<accession>G8TEP4</accession>
<dbReference type="Proteomes" id="UP000005438">
    <property type="component" value="Chromosome"/>
</dbReference>
<evidence type="ECO:0000313" key="2">
    <source>
        <dbReference type="Proteomes" id="UP000005438"/>
    </source>
</evidence>
<dbReference type="KEGG" id="nko:Niako_4207"/>
<name>G8TEP4_NIAKG</name>
<evidence type="ECO:0000313" key="1">
    <source>
        <dbReference type="EMBL" id="AEW00480.1"/>
    </source>
</evidence>
<gene>
    <name evidence="1" type="ordered locus">Niako_4207</name>
</gene>
<dbReference type="EMBL" id="CP003178">
    <property type="protein sequence ID" value="AEW00480.1"/>
    <property type="molecule type" value="Genomic_DNA"/>
</dbReference>
<organism evidence="1 2">
    <name type="scientific">Niastella koreensis (strain DSM 17620 / KACC 11465 / NBRC 106392 / GR20-10)</name>
    <dbReference type="NCBI Taxonomy" id="700598"/>
    <lineage>
        <taxon>Bacteria</taxon>
        <taxon>Pseudomonadati</taxon>
        <taxon>Bacteroidota</taxon>
        <taxon>Chitinophagia</taxon>
        <taxon>Chitinophagales</taxon>
        <taxon>Chitinophagaceae</taxon>
        <taxon>Niastella</taxon>
    </lineage>
</organism>
<dbReference type="RefSeq" id="WP_014220392.1">
    <property type="nucleotide sequence ID" value="NC_016609.1"/>
</dbReference>
<sequence length="58" mass="6401">MKQATLLSLMVFRLFGCKNLTNTTQPIPTPSANSPSSEIKTSGNHMIKAKCEYGVWTK</sequence>
<dbReference type="AlphaFoldDB" id="G8TEP4"/>